<feature type="compositionally biased region" description="Pro residues" evidence="7">
    <location>
        <begin position="300"/>
        <end position="330"/>
    </location>
</feature>
<proteinExistence type="predicted"/>
<evidence type="ECO:0000256" key="6">
    <source>
        <dbReference type="ARBA" id="ARBA00022840"/>
    </source>
</evidence>
<dbReference type="PANTHER" id="PTHR43289">
    <property type="entry name" value="MITOGEN-ACTIVATED PROTEIN KINASE KINASE KINASE 20-RELATED"/>
    <property type="match status" value="1"/>
</dbReference>
<gene>
    <name evidence="10" type="ORF">ACFPQB_17960</name>
</gene>
<dbReference type="CDD" id="cd14014">
    <property type="entry name" value="STKc_PknB_like"/>
    <property type="match status" value="1"/>
</dbReference>
<dbReference type="GO" id="GO:0004674">
    <property type="term" value="F:protein serine/threonine kinase activity"/>
    <property type="evidence" value="ECO:0007669"/>
    <property type="project" value="UniProtKB-EC"/>
</dbReference>
<evidence type="ECO:0000256" key="2">
    <source>
        <dbReference type="ARBA" id="ARBA00022527"/>
    </source>
</evidence>
<evidence type="ECO:0000313" key="10">
    <source>
        <dbReference type="EMBL" id="MFC5730811.1"/>
    </source>
</evidence>
<evidence type="ECO:0000256" key="8">
    <source>
        <dbReference type="SAM" id="Phobius"/>
    </source>
</evidence>
<dbReference type="PANTHER" id="PTHR43289:SF6">
    <property type="entry name" value="SERINE_THREONINE-PROTEIN KINASE NEKL-3"/>
    <property type="match status" value="1"/>
</dbReference>
<keyword evidence="3 10" id="KW-0808">Transferase</keyword>
<evidence type="ECO:0000313" key="11">
    <source>
        <dbReference type="Proteomes" id="UP001596072"/>
    </source>
</evidence>
<dbReference type="PROSITE" id="PS50011">
    <property type="entry name" value="PROTEIN_KINASE_DOM"/>
    <property type="match status" value="1"/>
</dbReference>
<accession>A0ABW0ZIV0</accession>
<dbReference type="Gene3D" id="1.10.510.10">
    <property type="entry name" value="Transferase(Phosphotransferase) domain 1"/>
    <property type="match status" value="1"/>
</dbReference>
<dbReference type="InterPro" id="IPR008266">
    <property type="entry name" value="Tyr_kinase_AS"/>
</dbReference>
<evidence type="ECO:0000256" key="5">
    <source>
        <dbReference type="ARBA" id="ARBA00022777"/>
    </source>
</evidence>
<dbReference type="InterPro" id="IPR011009">
    <property type="entry name" value="Kinase-like_dom_sf"/>
</dbReference>
<dbReference type="SUPFAM" id="SSF56112">
    <property type="entry name" value="Protein kinase-like (PK-like)"/>
    <property type="match status" value="1"/>
</dbReference>
<keyword evidence="5 10" id="KW-0418">Kinase</keyword>
<dbReference type="PROSITE" id="PS00109">
    <property type="entry name" value="PROTEIN_KINASE_TYR"/>
    <property type="match status" value="1"/>
</dbReference>
<feature type="region of interest" description="Disordered" evidence="7">
    <location>
        <begin position="283"/>
        <end position="342"/>
    </location>
</feature>
<keyword evidence="8" id="KW-1133">Transmembrane helix</keyword>
<comment type="caution">
    <text evidence="10">The sequence shown here is derived from an EMBL/GenBank/DDBJ whole genome shotgun (WGS) entry which is preliminary data.</text>
</comment>
<evidence type="ECO:0000256" key="1">
    <source>
        <dbReference type="ARBA" id="ARBA00012513"/>
    </source>
</evidence>
<evidence type="ECO:0000256" key="7">
    <source>
        <dbReference type="SAM" id="MobiDB-lite"/>
    </source>
</evidence>
<dbReference type="EC" id="2.7.11.1" evidence="1"/>
<keyword evidence="8" id="KW-0812">Transmembrane</keyword>
<protein>
    <recommendedName>
        <fullName evidence="1">non-specific serine/threonine protein kinase</fullName>
        <ecNumber evidence="1">2.7.11.1</ecNumber>
    </recommendedName>
</protein>
<dbReference type="InterPro" id="IPR020635">
    <property type="entry name" value="Tyr_kinase_cat_dom"/>
</dbReference>
<dbReference type="Pfam" id="PF00069">
    <property type="entry name" value="Pkinase"/>
    <property type="match status" value="1"/>
</dbReference>
<name>A0ABW0ZIV0_9ACTN</name>
<keyword evidence="8" id="KW-0472">Membrane</keyword>
<feature type="domain" description="Protein kinase" evidence="9">
    <location>
        <begin position="10"/>
        <end position="265"/>
    </location>
</feature>
<evidence type="ECO:0000259" key="9">
    <source>
        <dbReference type="PROSITE" id="PS50011"/>
    </source>
</evidence>
<reference evidence="11" key="1">
    <citation type="journal article" date="2019" name="Int. J. Syst. Evol. Microbiol.">
        <title>The Global Catalogue of Microorganisms (GCM) 10K type strain sequencing project: providing services to taxonomists for standard genome sequencing and annotation.</title>
        <authorList>
            <consortium name="The Broad Institute Genomics Platform"/>
            <consortium name="The Broad Institute Genome Sequencing Center for Infectious Disease"/>
            <person name="Wu L."/>
            <person name="Ma J."/>
        </authorList>
    </citation>
    <scope>NUCLEOTIDE SEQUENCE [LARGE SCALE GENOMIC DNA]</scope>
    <source>
        <strain evidence="11">YIM 94188</strain>
    </source>
</reference>
<organism evidence="10 11">
    <name type="scientific">Nocardioides vastitatis</name>
    <dbReference type="NCBI Taxonomy" id="2568655"/>
    <lineage>
        <taxon>Bacteria</taxon>
        <taxon>Bacillati</taxon>
        <taxon>Actinomycetota</taxon>
        <taxon>Actinomycetes</taxon>
        <taxon>Propionibacteriales</taxon>
        <taxon>Nocardioidaceae</taxon>
        <taxon>Nocardioides</taxon>
    </lineage>
</organism>
<keyword evidence="11" id="KW-1185">Reference proteome</keyword>
<dbReference type="Gene3D" id="3.30.200.20">
    <property type="entry name" value="Phosphorylase Kinase, domain 1"/>
    <property type="match status" value="1"/>
</dbReference>
<dbReference type="InterPro" id="IPR000719">
    <property type="entry name" value="Prot_kinase_dom"/>
</dbReference>
<evidence type="ECO:0000256" key="4">
    <source>
        <dbReference type="ARBA" id="ARBA00022741"/>
    </source>
</evidence>
<dbReference type="RefSeq" id="WP_378527582.1">
    <property type="nucleotide sequence ID" value="NZ_JBHSNS010000010.1"/>
</dbReference>
<feature type="transmembrane region" description="Helical" evidence="8">
    <location>
        <begin position="347"/>
        <end position="366"/>
    </location>
</feature>
<evidence type="ECO:0000256" key="3">
    <source>
        <dbReference type="ARBA" id="ARBA00022679"/>
    </source>
</evidence>
<keyword evidence="6" id="KW-0067">ATP-binding</keyword>
<keyword evidence="4" id="KW-0547">Nucleotide-binding</keyword>
<keyword evidence="2" id="KW-0723">Serine/threonine-protein kinase</keyword>
<dbReference type="EMBL" id="JBHSNS010000010">
    <property type="protein sequence ID" value="MFC5730811.1"/>
    <property type="molecule type" value="Genomic_DNA"/>
</dbReference>
<dbReference type="Proteomes" id="UP001596072">
    <property type="component" value="Unassembled WGS sequence"/>
</dbReference>
<dbReference type="SMART" id="SM00219">
    <property type="entry name" value="TyrKc"/>
    <property type="match status" value="1"/>
</dbReference>
<feature type="region of interest" description="Disordered" evidence="7">
    <location>
        <begin position="372"/>
        <end position="406"/>
    </location>
</feature>
<sequence>MTITRVADRYRLDREVGRGACGAVWAANDEVLRRPVAIKRVGPPPGAEDTETVRAEREAQLAAQVNHPNVISVFDLIQDDDDHYWLVMEYVDGCPLSTIIREQGPVAPDELAGLLAPVADALAAAHQLGIVHRDVRPSNILVRTDGEAKLSDFGIARAAHDATLTQTGAVTGSPAYIAPEVATGGSATPASDVWSFGATLFHALSGRPPYHREGEDNAVLTVLFRIAHDDPPRLPTAGWLAPIVGMTMTRDPEARPTMAEVCDFLSEREPAPPESTLVIPAVAAPGTGSSTDLATVAFTPEPPKPSTPPAPEPPSPQPPAPPEGPPPPIPSRESGGRGRQAPGRRTVVIAAAAVAALVLLGLGLLLRNGAGGDPAPPAAAPTESAAQQESGGGSTEQPAEEAPSAEELEAFAESYIRTADADPAAGFRMLTPSYQQRSPAYADFWGPMHNPRILDIDADPVAMTVSYTYRYEFPGAGNRTEQVTLELVQQGGRLLIADAR</sequence>